<dbReference type="Proteomes" id="UP001497512">
    <property type="component" value="Chromosome 11"/>
</dbReference>
<feature type="compositionally biased region" description="Gly residues" evidence="1">
    <location>
        <begin position="119"/>
        <end position="131"/>
    </location>
</feature>
<evidence type="ECO:0000256" key="1">
    <source>
        <dbReference type="SAM" id="MobiDB-lite"/>
    </source>
</evidence>
<protein>
    <submittedName>
        <fullName evidence="3">Uncharacterized protein</fullName>
    </submittedName>
</protein>
<feature type="compositionally biased region" description="Polar residues" evidence="1">
    <location>
        <begin position="50"/>
        <end position="64"/>
    </location>
</feature>
<name>A0ABP0THH2_9BRYO</name>
<feature type="chain" id="PRO_5047160766" evidence="2">
    <location>
        <begin position="25"/>
        <end position="140"/>
    </location>
</feature>
<sequence length="140" mass="13425">MLLGVVVLGSHVVALLLEAAGVLAATLSMCTARRRDPNHKTSSARKHGAGTQQTDYELSGSAQHNGAGGTAGSSGNGTDGWGSGGGHHGRGSAAAYDDDDHIVAGSGGSGGSADHDGSLDGGGGSGRGGAAGAPLYSTEE</sequence>
<organism evidence="3 4">
    <name type="scientific">Sphagnum troendelagicum</name>
    <dbReference type="NCBI Taxonomy" id="128251"/>
    <lineage>
        <taxon>Eukaryota</taxon>
        <taxon>Viridiplantae</taxon>
        <taxon>Streptophyta</taxon>
        <taxon>Embryophyta</taxon>
        <taxon>Bryophyta</taxon>
        <taxon>Sphagnophytina</taxon>
        <taxon>Sphagnopsida</taxon>
        <taxon>Sphagnales</taxon>
        <taxon>Sphagnaceae</taxon>
        <taxon>Sphagnum</taxon>
    </lineage>
</organism>
<evidence type="ECO:0000313" key="3">
    <source>
        <dbReference type="EMBL" id="CAK9196157.1"/>
    </source>
</evidence>
<keyword evidence="4" id="KW-1185">Reference proteome</keyword>
<accession>A0ABP0THH2</accession>
<feature type="region of interest" description="Disordered" evidence="1">
    <location>
        <begin position="34"/>
        <end position="140"/>
    </location>
</feature>
<evidence type="ECO:0000256" key="2">
    <source>
        <dbReference type="SAM" id="SignalP"/>
    </source>
</evidence>
<feature type="compositionally biased region" description="Gly residues" evidence="1">
    <location>
        <begin position="66"/>
        <end position="86"/>
    </location>
</feature>
<evidence type="ECO:0000313" key="4">
    <source>
        <dbReference type="Proteomes" id="UP001497512"/>
    </source>
</evidence>
<reference evidence="3" key="1">
    <citation type="submission" date="2024-02" db="EMBL/GenBank/DDBJ databases">
        <authorList>
            <consortium name="ELIXIR-Norway"/>
            <consortium name="Elixir Norway"/>
        </authorList>
    </citation>
    <scope>NUCLEOTIDE SEQUENCE</scope>
</reference>
<proteinExistence type="predicted"/>
<gene>
    <name evidence="3" type="ORF">CSSPTR1EN2_LOCUS3333</name>
</gene>
<dbReference type="EMBL" id="OZ019903">
    <property type="protein sequence ID" value="CAK9196157.1"/>
    <property type="molecule type" value="Genomic_DNA"/>
</dbReference>
<feature type="signal peptide" evidence="2">
    <location>
        <begin position="1"/>
        <end position="24"/>
    </location>
</feature>
<keyword evidence="2" id="KW-0732">Signal</keyword>